<feature type="region of interest" description="Disordered" evidence="1">
    <location>
        <begin position="50"/>
        <end position="79"/>
    </location>
</feature>
<dbReference type="OrthoDB" id="426718at2759"/>
<dbReference type="InterPro" id="IPR021838">
    <property type="entry name" value="DUF3431"/>
</dbReference>
<sequence length="426" mass="49374">MAVHRRFIPILALVSVAVLFLLYQSLTVRETLRGLPQKIGLGEVTGDETRVPINNELPPKSNGTAKHTPVNPEDKDYVNWNPKPEFKGGSPRPGNHNYTTTFVVAKTIDEDINWIKENLPDLHTAVYVADDPFAPLHPPKNKGHEVMIYLTYIIDHYDELPDVSIFMHSHRYTWHNDDILDSDAVVMLSRLNRARVWRDGYHNMRCGWDPGCPDWMHPGEVEEDAFRQEQSQLAKSWSELFPLDEVPSVLAQPCCAQFALSSERIRARPQASYVWYRDWLLRTPLGDFISGRIWEYVWQFVFTGSNIFCPKPHMCFCDGYGVCFGGEEKYNEWIDTRQQMRNIEGELRDWEEKGRNIEEAEAEGRTKEAEQLERPEPGKDAKLKKAIEELRPVVDRVRKEAFERGMNDPEARAREIGREWKEGDGY</sequence>
<dbReference type="AlphaFoldDB" id="A0A6A6R8P8"/>
<dbReference type="Proteomes" id="UP000799750">
    <property type="component" value="Unassembled WGS sequence"/>
</dbReference>
<dbReference type="Pfam" id="PF11913">
    <property type="entry name" value="DUF3431"/>
    <property type="match status" value="1"/>
</dbReference>
<evidence type="ECO:0000256" key="1">
    <source>
        <dbReference type="SAM" id="MobiDB-lite"/>
    </source>
</evidence>
<feature type="region of interest" description="Disordered" evidence="1">
    <location>
        <begin position="359"/>
        <end position="381"/>
    </location>
</feature>
<dbReference type="PANTHER" id="PTHR37490">
    <property type="entry name" value="EXPRESSED PROTEIN"/>
    <property type="match status" value="1"/>
</dbReference>
<dbReference type="PANTHER" id="PTHR37490:SF3">
    <property type="entry name" value="DUF3431 DOMAIN CONTAINING PROTEIN"/>
    <property type="match status" value="1"/>
</dbReference>
<protein>
    <submittedName>
        <fullName evidence="2">Uncharacterized protein</fullName>
    </submittedName>
</protein>
<keyword evidence="3" id="KW-1185">Reference proteome</keyword>
<evidence type="ECO:0000313" key="3">
    <source>
        <dbReference type="Proteomes" id="UP000799750"/>
    </source>
</evidence>
<gene>
    <name evidence="2" type="ORF">BU16DRAFT_190235</name>
</gene>
<organism evidence="2 3">
    <name type="scientific">Lophium mytilinum</name>
    <dbReference type="NCBI Taxonomy" id="390894"/>
    <lineage>
        <taxon>Eukaryota</taxon>
        <taxon>Fungi</taxon>
        <taxon>Dikarya</taxon>
        <taxon>Ascomycota</taxon>
        <taxon>Pezizomycotina</taxon>
        <taxon>Dothideomycetes</taxon>
        <taxon>Pleosporomycetidae</taxon>
        <taxon>Mytilinidiales</taxon>
        <taxon>Mytilinidiaceae</taxon>
        <taxon>Lophium</taxon>
    </lineage>
</organism>
<evidence type="ECO:0000313" key="2">
    <source>
        <dbReference type="EMBL" id="KAF2501088.1"/>
    </source>
</evidence>
<name>A0A6A6R8P8_9PEZI</name>
<feature type="region of interest" description="Disordered" evidence="1">
    <location>
        <begin position="405"/>
        <end position="426"/>
    </location>
</feature>
<proteinExistence type="predicted"/>
<dbReference type="EMBL" id="MU004182">
    <property type="protein sequence ID" value="KAF2501088.1"/>
    <property type="molecule type" value="Genomic_DNA"/>
</dbReference>
<reference evidence="2" key="1">
    <citation type="journal article" date="2020" name="Stud. Mycol.">
        <title>101 Dothideomycetes genomes: a test case for predicting lifestyles and emergence of pathogens.</title>
        <authorList>
            <person name="Haridas S."/>
            <person name="Albert R."/>
            <person name="Binder M."/>
            <person name="Bloem J."/>
            <person name="Labutti K."/>
            <person name="Salamov A."/>
            <person name="Andreopoulos B."/>
            <person name="Baker S."/>
            <person name="Barry K."/>
            <person name="Bills G."/>
            <person name="Bluhm B."/>
            <person name="Cannon C."/>
            <person name="Castanera R."/>
            <person name="Culley D."/>
            <person name="Daum C."/>
            <person name="Ezra D."/>
            <person name="Gonzalez J."/>
            <person name="Henrissat B."/>
            <person name="Kuo A."/>
            <person name="Liang C."/>
            <person name="Lipzen A."/>
            <person name="Lutzoni F."/>
            <person name="Magnuson J."/>
            <person name="Mondo S."/>
            <person name="Nolan M."/>
            <person name="Ohm R."/>
            <person name="Pangilinan J."/>
            <person name="Park H.-J."/>
            <person name="Ramirez L."/>
            <person name="Alfaro M."/>
            <person name="Sun H."/>
            <person name="Tritt A."/>
            <person name="Yoshinaga Y."/>
            <person name="Zwiers L.-H."/>
            <person name="Turgeon B."/>
            <person name="Goodwin S."/>
            <person name="Spatafora J."/>
            <person name="Crous P."/>
            <person name="Grigoriev I."/>
        </authorList>
    </citation>
    <scope>NUCLEOTIDE SEQUENCE</scope>
    <source>
        <strain evidence="2">CBS 269.34</strain>
    </source>
</reference>
<accession>A0A6A6R8P8</accession>